<dbReference type="KEGG" id="mcys:MCB1EB_1415"/>
<dbReference type="EMBL" id="AP018150">
    <property type="protein sequence ID" value="BBE09631.1"/>
    <property type="molecule type" value="Genomic_DNA"/>
</dbReference>
<accession>A0A2Z6EW00</accession>
<reference evidence="1 4" key="1">
    <citation type="journal article" date="2018" name="Microbes Environ.">
        <title>Comparative Genomic Insights into Endofungal Lifestyles of Two Bacterial Endosymbionts, Mycoavidus cysteinexigens and Burkholderia rhizoxinica.</title>
        <authorList>
            <person name="Sharmin D."/>
            <person name="Guo Y."/>
            <person name="Nishizawa T."/>
            <person name="Ohshima S."/>
            <person name="Sato Y."/>
            <person name="Takashima Y."/>
            <person name="Narisawa K."/>
            <person name="Ohta H."/>
        </authorList>
    </citation>
    <scope>NUCLEOTIDE SEQUENCE [LARGE SCALE GENOMIC DNA]</scope>
    <source>
        <strain evidence="1 4">B1-EB</strain>
    </source>
</reference>
<proteinExistence type="predicted"/>
<dbReference type="EMBL" id="AP018150">
    <property type="protein sequence ID" value="BBE09688.1"/>
    <property type="molecule type" value="Genomic_DNA"/>
</dbReference>
<dbReference type="RefSeq" id="WP_126353948.1">
    <property type="nucleotide sequence ID" value="NZ_AP018150.1"/>
</dbReference>
<evidence type="ECO:0000313" key="2">
    <source>
        <dbReference type="EMBL" id="BBE09631.1"/>
    </source>
</evidence>
<evidence type="ECO:0000313" key="4">
    <source>
        <dbReference type="Proteomes" id="UP000282597"/>
    </source>
</evidence>
<dbReference type="KEGG" id="mcys:MCB1EB_1470"/>
<gene>
    <name evidence="1" type="ORF">MCB1EB_1415</name>
    <name evidence="2" type="ORF">MCB1EB_1470</name>
    <name evidence="3" type="ORF">MCB1EB_1527</name>
</gene>
<evidence type="ECO:0000313" key="1">
    <source>
        <dbReference type="EMBL" id="BBE09576.1"/>
    </source>
</evidence>
<dbReference type="AlphaFoldDB" id="A0A2Z6EW00"/>
<dbReference type="KEGG" id="mcys:MCB1EB_1527"/>
<organism evidence="1 4">
    <name type="scientific">Mycoavidus cysteinexigens</name>
    <dbReference type="NCBI Taxonomy" id="1553431"/>
    <lineage>
        <taxon>Bacteria</taxon>
        <taxon>Pseudomonadati</taxon>
        <taxon>Pseudomonadota</taxon>
        <taxon>Betaproteobacteria</taxon>
        <taxon>Burkholderiales</taxon>
        <taxon>Burkholderiaceae</taxon>
        <taxon>Mycoavidus</taxon>
    </lineage>
</organism>
<protein>
    <submittedName>
        <fullName evidence="1">Uncharacterized protein</fullName>
    </submittedName>
</protein>
<evidence type="ECO:0000313" key="3">
    <source>
        <dbReference type="EMBL" id="BBE09688.1"/>
    </source>
</evidence>
<dbReference type="EMBL" id="AP018150">
    <property type="protein sequence ID" value="BBE09576.1"/>
    <property type="molecule type" value="Genomic_DNA"/>
</dbReference>
<sequence>MGDMGEDFRAMRDDRNARRAKYGVDCPRCAEVRPRAPASILLPQQRCRVDGYVDPRSELTDEQWNDV</sequence>
<dbReference type="Proteomes" id="UP000282597">
    <property type="component" value="Chromosome"/>
</dbReference>
<name>A0A2Z6EW00_9BURK</name>
<keyword evidence="4" id="KW-1185">Reference proteome</keyword>